<evidence type="ECO:0000313" key="3">
    <source>
        <dbReference type="Proteomes" id="UP000826012"/>
    </source>
</evidence>
<name>A0ABN6IRD8_9MYCO</name>
<protein>
    <submittedName>
        <fullName evidence="2">Uncharacterized protein</fullName>
    </submittedName>
</protein>
<dbReference type="Proteomes" id="UP000826012">
    <property type="component" value="Chromosome"/>
</dbReference>
<proteinExistence type="predicted"/>
<evidence type="ECO:0000256" key="1">
    <source>
        <dbReference type="SAM" id="MobiDB-lite"/>
    </source>
</evidence>
<dbReference type="RefSeq" id="WP_221043171.1">
    <property type="nucleotide sequence ID" value="NZ_AP024828.1"/>
</dbReference>
<sequence>MNSTPTEMQVGRESLMFHDSNDPRVGGESIWLRDDTEVAVILRSSSRGCTEIAIAHANYYPEFNDLVTGGDFELSSEQARWLATYLLRAAEACGAGSRPDLPGVTRG</sequence>
<reference evidence="2 3" key="2">
    <citation type="submission" date="2021-07" db="EMBL/GenBank/DDBJ databases">
        <authorList>
            <person name="Matsumoto Y."/>
            <person name="Motooka D."/>
            <person name="Nakamura S."/>
        </authorList>
    </citation>
    <scope>NUCLEOTIDE SEQUENCE [LARGE SCALE GENOMIC DNA]</scope>
    <source>
        <strain evidence="2 3">TY59</strain>
    </source>
</reference>
<reference evidence="2 3" key="1">
    <citation type="submission" date="2021-07" db="EMBL/GenBank/DDBJ databases">
        <title>Complete genome sequence of nontuberculous Mycobacterium sp. TY59.</title>
        <authorList>
            <person name="Fukushima K."/>
        </authorList>
    </citation>
    <scope>NUCLEOTIDE SEQUENCE [LARGE SCALE GENOMIC DNA]</scope>
    <source>
        <strain evidence="2 3">TY59</strain>
    </source>
</reference>
<dbReference type="EMBL" id="AP024828">
    <property type="protein sequence ID" value="BCZ24744.1"/>
    <property type="molecule type" value="Genomic_DNA"/>
</dbReference>
<feature type="region of interest" description="Disordered" evidence="1">
    <location>
        <begin position="1"/>
        <end position="21"/>
    </location>
</feature>
<keyword evidence="3" id="KW-1185">Reference proteome</keyword>
<gene>
    <name evidence="2" type="ORF">MTY59_45990</name>
</gene>
<organism evidence="2 3">
    <name type="scientific">Mycobacterium senriense</name>
    <dbReference type="NCBI Taxonomy" id="2775496"/>
    <lineage>
        <taxon>Bacteria</taxon>
        <taxon>Bacillati</taxon>
        <taxon>Actinomycetota</taxon>
        <taxon>Actinomycetes</taxon>
        <taxon>Mycobacteriales</taxon>
        <taxon>Mycobacteriaceae</taxon>
        <taxon>Mycobacterium</taxon>
        <taxon>Mycobacterium avium complex (MAC)</taxon>
    </lineage>
</organism>
<accession>A0ABN6IRD8</accession>
<evidence type="ECO:0000313" key="2">
    <source>
        <dbReference type="EMBL" id="BCZ24744.1"/>
    </source>
</evidence>